<dbReference type="PROSITE" id="PS50977">
    <property type="entry name" value="HTH_TETR_2"/>
    <property type="match status" value="1"/>
</dbReference>
<evidence type="ECO:0000256" key="2">
    <source>
        <dbReference type="ARBA" id="ARBA00023125"/>
    </source>
</evidence>
<dbReference type="Gene3D" id="1.10.357.10">
    <property type="entry name" value="Tetracycline Repressor, domain 2"/>
    <property type="match status" value="1"/>
</dbReference>
<dbReference type="AlphaFoldDB" id="A0A089LA23"/>
<protein>
    <recommendedName>
        <fullName evidence="5">HTH tetR-type domain-containing protein</fullName>
    </recommendedName>
</protein>
<dbReference type="RefSeq" id="WP_042210308.1">
    <property type="nucleotide sequence ID" value="NZ_CP009285.1"/>
</dbReference>
<name>A0A089LA23_PAEBO</name>
<proteinExistence type="predicted"/>
<organism evidence="6 7">
    <name type="scientific">Paenibacillus borealis</name>
    <dbReference type="NCBI Taxonomy" id="160799"/>
    <lineage>
        <taxon>Bacteria</taxon>
        <taxon>Bacillati</taxon>
        <taxon>Bacillota</taxon>
        <taxon>Bacilli</taxon>
        <taxon>Bacillales</taxon>
        <taxon>Paenibacillaceae</taxon>
        <taxon>Paenibacillus</taxon>
    </lineage>
</organism>
<keyword evidence="2 4" id="KW-0238">DNA-binding</keyword>
<keyword evidence="3" id="KW-0804">Transcription</keyword>
<dbReference type="PANTHER" id="PTHR47506:SF6">
    <property type="entry name" value="HTH-TYPE TRANSCRIPTIONAL REPRESSOR NEMR"/>
    <property type="match status" value="1"/>
</dbReference>
<dbReference type="Proteomes" id="UP000029518">
    <property type="component" value="Chromosome"/>
</dbReference>
<evidence type="ECO:0000256" key="1">
    <source>
        <dbReference type="ARBA" id="ARBA00023015"/>
    </source>
</evidence>
<dbReference type="PANTHER" id="PTHR47506">
    <property type="entry name" value="TRANSCRIPTIONAL REGULATORY PROTEIN"/>
    <property type="match status" value="1"/>
</dbReference>
<dbReference type="Pfam" id="PF00440">
    <property type="entry name" value="TetR_N"/>
    <property type="match status" value="1"/>
</dbReference>
<evidence type="ECO:0000313" key="7">
    <source>
        <dbReference type="Proteomes" id="UP000029518"/>
    </source>
</evidence>
<dbReference type="InterPro" id="IPR001647">
    <property type="entry name" value="HTH_TetR"/>
</dbReference>
<evidence type="ECO:0000256" key="4">
    <source>
        <dbReference type="PROSITE-ProRule" id="PRU00335"/>
    </source>
</evidence>
<evidence type="ECO:0000313" key="6">
    <source>
        <dbReference type="EMBL" id="AIQ55993.1"/>
    </source>
</evidence>
<gene>
    <name evidence="6" type="ORF">PBOR_02705</name>
</gene>
<dbReference type="SUPFAM" id="SSF46689">
    <property type="entry name" value="Homeodomain-like"/>
    <property type="match status" value="1"/>
</dbReference>
<feature type="domain" description="HTH tetR-type" evidence="5">
    <location>
        <begin position="1"/>
        <end position="61"/>
    </location>
</feature>
<evidence type="ECO:0000256" key="3">
    <source>
        <dbReference type="ARBA" id="ARBA00023163"/>
    </source>
</evidence>
<feature type="DNA-binding region" description="H-T-H motif" evidence="4">
    <location>
        <begin position="24"/>
        <end position="43"/>
    </location>
</feature>
<dbReference type="HOGENOM" id="CLU_069356_28_4_9"/>
<dbReference type="KEGG" id="pbd:PBOR_02705"/>
<dbReference type="PRINTS" id="PR00455">
    <property type="entry name" value="HTHTETR"/>
</dbReference>
<sequence>MSRADDIMNVANHFILERGYSAFSYADIAGEIGIQKASIHYHFPSKANLVQSVVGRYRQQIKSNLALLDGMEGDPQEKLTQYLNYWEVCLEAQATDICLCALLASEIPILPEEVRSEIKAHFQELTDWFMKLLQESKVPLQYTTADVSDEEMAHGILAGIHGGMLAARTFNDVGQFRMIKSGLLHQISPAK</sequence>
<dbReference type="Pfam" id="PF21993">
    <property type="entry name" value="TetR_C_13_2"/>
    <property type="match status" value="1"/>
</dbReference>
<dbReference type="InterPro" id="IPR054156">
    <property type="entry name" value="YxaF_TetR_C"/>
</dbReference>
<dbReference type="EMBL" id="CP009285">
    <property type="protein sequence ID" value="AIQ55993.1"/>
    <property type="molecule type" value="Genomic_DNA"/>
</dbReference>
<keyword evidence="1" id="KW-0805">Transcription regulation</keyword>
<dbReference type="SUPFAM" id="SSF48498">
    <property type="entry name" value="Tetracyclin repressor-like, C-terminal domain"/>
    <property type="match status" value="1"/>
</dbReference>
<dbReference type="InterPro" id="IPR009057">
    <property type="entry name" value="Homeodomain-like_sf"/>
</dbReference>
<reference evidence="6" key="1">
    <citation type="submission" date="2014-08" db="EMBL/GenBank/DDBJ databases">
        <title>Comparative genomics of the Paenibacillus odorifer group.</title>
        <authorList>
            <person name="den Bakker H.C."/>
            <person name="Tsai Y.-C.Y.-C."/>
            <person name="Martin N."/>
            <person name="Korlach J."/>
            <person name="Wiedmann M."/>
        </authorList>
    </citation>
    <scope>NUCLEOTIDE SEQUENCE [LARGE SCALE GENOMIC DNA]</scope>
    <source>
        <strain evidence="6">DSM 13188</strain>
    </source>
</reference>
<keyword evidence="7" id="KW-1185">Reference proteome</keyword>
<dbReference type="OrthoDB" id="9809772at2"/>
<accession>A0A089LA23</accession>
<dbReference type="GO" id="GO:0003677">
    <property type="term" value="F:DNA binding"/>
    <property type="evidence" value="ECO:0007669"/>
    <property type="project" value="UniProtKB-UniRule"/>
</dbReference>
<evidence type="ECO:0000259" key="5">
    <source>
        <dbReference type="PROSITE" id="PS50977"/>
    </source>
</evidence>
<dbReference type="InterPro" id="IPR036271">
    <property type="entry name" value="Tet_transcr_reg_TetR-rel_C_sf"/>
</dbReference>